<dbReference type="GO" id="GO:0016020">
    <property type="term" value="C:membrane"/>
    <property type="evidence" value="ECO:0007669"/>
    <property type="project" value="UniProtKB-SubCell"/>
</dbReference>
<dbReference type="EC" id="2.4.1.122" evidence="4"/>
<evidence type="ECO:0000313" key="16">
    <source>
        <dbReference type="WormBase" id="SRAE_2000430800"/>
    </source>
</evidence>
<evidence type="ECO:0000313" key="15">
    <source>
        <dbReference type="WBParaSite" id="SRAE_2000430800.1"/>
    </source>
</evidence>
<dbReference type="AlphaFoldDB" id="A0A090LQ42"/>
<evidence type="ECO:0000256" key="7">
    <source>
        <dbReference type="ARBA" id="ARBA00022692"/>
    </source>
</evidence>
<dbReference type="WormBase" id="SRAE_2000430800">
    <property type="protein sequence ID" value="SRP08248"/>
    <property type="gene ID" value="WBGene00264538"/>
</dbReference>
<evidence type="ECO:0000313" key="13">
    <source>
        <dbReference type="EMBL" id="CEF69661.1"/>
    </source>
</evidence>
<dbReference type="InterPro" id="IPR026050">
    <property type="entry name" value="C1GALT1/C1GALT1_chp1"/>
</dbReference>
<dbReference type="Pfam" id="PF02434">
    <property type="entry name" value="Fringe"/>
    <property type="match status" value="1"/>
</dbReference>
<sequence length="320" mass="38217">MNNTFYNVKDYLKFQKSYDNSVFENLSNELMKSIKIFCIILTTPKNKNSKCLHQKNTWLKKCNNYIFASSIEDKTLPSIKSYPKDEYKYSYGKIKNTLKWVWTNYKDEYDYILKADDDTYFVMENLRAYLINQNSSEDAYFGFRIYNPPGDIKKAYIQGGSGYIFSKKTFNILVENGLDNKKYCCQRDDMYDDMEIGRCLFRMGINSTFLVDNKNKVLFNPRETVSTVSERQNIENEFQRFSLIHLRQGLNTIGDFPISFHRVSGDFMYLFEYLFYHAEIIGMKSRLFRMEDNDNHNNKIKVRERIRLIKAFSNYNYKKL</sequence>
<evidence type="ECO:0000256" key="8">
    <source>
        <dbReference type="ARBA" id="ARBA00022741"/>
    </source>
</evidence>
<keyword evidence="5 13" id="KW-0328">Glycosyltransferase</keyword>
<comment type="pathway">
    <text evidence="2">Protein modification; protein glycosylation.</text>
</comment>
<proteinExistence type="inferred from homology"/>
<dbReference type="WBParaSite" id="SRAE_2000430800.1">
    <property type="protein sequence ID" value="SRAE_2000430800.1"/>
    <property type="gene ID" value="WBGene00264538"/>
</dbReference>
<name>A0A090LQ42_STRRB</name>
<dbReference type="RefSeq" id="XP_024508860.1">
    <property type="nucleotide sequence ID" value="XM_024643162.1"/>
</dbReference>
<reference evidence="13 14" key="1">
    <citation type="submission" date="2014-09" db="EMBL/GenBank/DDBJ databases">
        <authorList>
            <person name="Martin A.A."/>
        </authorList>
    </citation>
    <scope>NUCLEOTIDE SEQUENCE</scope>
    <source>
        <strain evidence="14">ED321</strain>
        <strain evidence="13">ED321 Heterogonic</strain>
    </source>
</reference>
<evidence type="ECO:0000256" key="4">
    <source>
        <dbReference type="ARBA" id="ARBA00012557"/>
    </source>
</evidence>
<dbReference type="UniPathway" id="UPA00378"/>
<accession>A0A090LQ42</accession>
<dbReference type="PANTHER" id="PTHR23033">
    <property type="entry name" value="BETA1,3-GALACTOSYLTRANSFERASE"/>
    <property type="match status" value="1"/>
</dbReference>
<keyword evidence="8" id="KW-0547">Nucleotide-binding</keyword>
<comment type="similarity">
    <text evidence="3">Belongs to the glycosyltransferase 31 family. Beta3-Gal-T subfamily.</text>
</comment>
<evidence type="ECO:0000259" key="12">
    <source>
        <dbReference type="Pfam" id="PF02434"/>
    </source>
</evidence>
<evidence type="ECO:0000256" key="6">
    <source>
        <dbReference type="ARBA" id="ARBA00022679"/>
    </source>
</evidence>
<dbReference type="Proteomes" id="UP000035682">
    <property type="component" value="Unplaced"/>
</dbReference>
<keyword evidence="9" id="KW-0735">Signal-anchor</keyword>
<protein>
    <recommendedName>
        <fullName evidence="4">N-acetylgalactosaminide beta-1,3-galactosyltransferase</fullName>
        <ecNumber evidence="4">2.4.1.122</ecNumber>
    </recommendedName>
</protein>
<evidence type="ECO:0000256" key="2">
    <source>
        <dbReference type="ARBA" id="ARBA00004922"/>
    </source>
</evidence>
<keyword evidence="6 13" id="KW-0808">Transferase</keyword>
<dbReference type="OrthoDB" id="2139606at2759"/>
<keyword evidence="11" id="KW-0472">Membrane</keyword>
<organism evidence="13">
    <name type="scientific">Strongyloides ratti</name>
    <name type="common">Parasitic roundworm</name>
    <dbReference type="NCBI Taxonomy" id="34506"/>
    <lineage>
        <taxon>Eukaryota</taxon>
        <taxon>Metazoa</taxon>
        <taxon>Ecdysozoa</taxon>
        <taxon>Nematoda</taxon>
        <taxon>Chromadorea</taxon>
        <taxon>Rhabditida</taxon>
        <taxon>Tylenchina</taxon>
        <taxon>Panagrolaimomorpha</taxon>
        <taxon>Strongyloidoidea</taxon>
        <taxon>Strongyloididae</taxon>
        <taxon>Strongyloides</taxon>
    </lineage>
</organism>
<keyword evidence="10" id="KW-1133">Transmembrane helix</keyword>
<evidence type="ECO:0000256" key="10">
    <source>
        <dbReference type="ARBA" id="ARBA00022989"/>
    </source>
</evidence>
<dbReference type="Gene3D" id="3.90.550.50">
    <property type="match status" value="1"/>
</dbReference>
<dbReference type="CTD" id="36382031"/>
<evidence type="ECO:0000256" key="9">
    <source>
        <dbReference type="ARBA" id="ARBA00022968"/>
    </source>
</evidence>
<comment type="subcellular location">
    <subcellularLocation>
        <location evidence="1">Membrane</location>
        <topology evidence="1">Single-pass type II membrane protein</topology>
    </subcellularLocation>
</comment>
<evidence type="ECO:0000256" key="3">
    <source>
        <dbReference type="ARBA" id="ARBA00006462"/>
    </source>
</evidence>
<evidence type="ECO:0000256" key="5">
    <source>
        <dbReference type="ARBA" id="ARBA00022676"/>
    </source>
</evidence>
<dbReference type="PANTHER" id="PTHR23033:SF12">
    <property type="entry name" value="GLYCOPROTEIN-N-ACETYLGALACTOSAMINE 3-BETA-GALACTOSYLTRANSFERASE 1-RELATED"/>
    <property type="match status" value="1"/>
</dbReference>
<keyword evidence="14" id="KW-1185">Reference proteome</keyword>
<reference evidence="15" key="2">
    <citation type="submission" date="2020-12" db="UniProtKB">
        <authorList>
            <consortium name="WormBaseParasite"/>
        </authorList>
    </citation>
    <scope>IDENTIFICATION</scope>
</reference>
<feature type="domain" description="Fringe-like glycosyltransferase" evidence="12">
    <location>
        <begin position="35"/>
        <end position="207"/>
    </location>
</feature>
<dbReference type="GO" id="GO:0016263">
    <property type="term" value="F:glycoprotein-N-acetylgalactosamine 3-beta-galactosyltransferase activity"/>
    <property type="evidence" value="ECO:0007669"/>
    <property type="project" value="UniProtKB-EC"/>
</dbReference>
<keyword evidence="7" id="KW-0812">Transmembrane</keyword>
<evidence type="ECO:0000313" key="14">
    <source>
        <dbReference type="Proteomes" id="UP000035682"/>
    </source>
</evidence>
<evidence type="ECO:0000256" key="1">
    <source>
        <dbReference type="ARBA" id="ARBA00004606"/>
    </source>
</evidence>
<dbReference type="STRING" id="34506.A0A090LQ42"/>
<dbReference type="GO" id="GO:0000166">
    <property type="term" value="F:nucleotide binding"/>
    <property type="evidence" value="ECO:0007669"/>
    <property type="project" value="UniProtKB-KW"/>
</dbReference>
<dbReference type="GeneID" id="36382031"/>
<gene>
    <name evidence="13 15 16" type="ORF">SRAE_2000430800</name>
</gene>
<dbReference type="EMBL" id="LN609529">
    <property type="protein sequence ID" value="CEF69661.1"/>
    <property type="molecule type" value="Genomic_DNA"/>
</dbReference>
<dbReference type="InterPro" id="IPR003378">
    <property type="entry name" value="Fringe-like_glycosylTrfase"/>
</dbReference>
<evidence type="ECO:0000256" key="11">
    <source>
        <dbReference type="ARBA" id="ARBA00023136"/>
    </source>
</evidence>